<dbReference type="GO" id="GO:0016158">
    <property type="term" value="F:inositol hexakisphosphate 3-phosphatase activity"/>
    <property type="evidence" value="ECO:0007669"/>
    <property type="project" value="InterPro"/>
</dbReference>
<dbReference type="Gene3D" id="2.120.10.30">
    <property type="entry name" value="TolB, C-terminal domain"/>
    <property type="match status" value="1"/>
</dbReference>
<dbReference type="AlphaFoldDB" id="B4S367"/>
<dbReference type="SMR" id="B4S367"/>
<dbReference type="InterPro" id="IPR011042">
    <property type="entry name" value="6-blade_b-propeller_TolB-like"/>
</dbReference>
<dbReference type="Proteomes" id="UP000002725">
    <property type="component" value="Chromosome"/>
</dbReference>
<keyword evidence="3" id="KW-1185">Reference proteome</keyword>
<reference evidence="2" key="1">
    <citation type="submission" date="2008-06" db="EMBL/GenBank/DDBJ databases">
        <title>Complete sequence of chromosome of Prosthecochloris aestuarii DSM 271.</title>
        <authorList>
            <consortium name="US DOE Joint Genome Institute"/>
            <person name="Lucas S."/>
            <person name="Copeland A."/>
            <person name="Lapidus A."/>
            <person name="Glavina del Rio T."/>
            <person name="Dalin E."/>
            <person name="Tice H."/>
            <person name="Bruce D."/>
            <person name="Goodwin L."/>
            <person name="Pitluck S."/>
            <person name="Schmutz J."/>
            <person name="Larimer F."/>
            <person name="Land M."/>
            <person name="Hauser L."/>
            <person name="Kyrpides N."/>
            <person name="Anderson I."/>
            <person name="Liu Z."/>
            <person name="Li T."/>
            <person name="Zhao F."/>
            <person name="Overmann J."/>
            <person name="Bryant D.A."/>
            <person name="Richardson P."/>
        </authorList>
    </citation>
    <scope>NUCLEOTIDE SEQUENCE [LARGE SCALE GENOMIC DNA]</scope>
    <source>
        <strain evidence="2">DSM 271</strain>
    </source>
</reference>
<feature type="domain" description="BPP" evidence="1">
    <location>
        <begin position="21"/>
        <end position="352"/>
    </location>
</feature>
<dbReference type="SUPFAM" id="SSF50956">
    <property type="entry name" value="Thermostable phytase (3-phytase)"/>
    <property type="match status" value="1"/>
</dbReference>
<gene>
    <name evidence="2" type="ordered locus">Paes_0101</name>
</gene>
<organism evidence="2 3">
    <name type="scientific">Prosthecochloris aestuarii (strain DSM 271 / SK 413)</name>
    <dbReference type="NCBI Taxonomy" id="290512"/>
    <lineage>
        <taxon>Bacteria</taxon>
        <taxon>Pseudomonadati</taxon>
        <taxon>Chlorobiota</taxon>
        <taxon>Chlorobiia</taxon>
        <taxon>Chlorobiales</taxon>
        <taxon>Chlorobiaceae</taxon>
        <taxon>Prosthecochloris</taxon>
    </lineage>
</organism>
<accession>B4S367</accession>
<name>B4S367_PROA2</name>
<dbReference type="KEGG" id="paa:Paes_0101"/>
<evidence type="ECO:0000313" key="3">
    <source>
        <dbReference type="Proteomes" id="UP000002725"/>
    </source>
</evidence>
<dbReference type="InterPro" id="IPR003431">
    <property type="entry name" value="B-propeller_Phytase"/>
</dbReference>
<protein>
    <submittedName>
        <fullName evidence="2">Phytase</fullName>
    </submittedName>
</protein>
<dbReference type="PROSITE" id="PS51662">
    <property type="entry name" value="BP_PHYTASE"/>
    <property type="match status" value="1"/>
</dbReference>
<sequence>MKNHTLKYTLATLIAALSLPGCNTGTSPHEARPLIVTEQVPNDSDDPAIWINREDPSKSLVLGTDKDANGGVYVFDLKGRILKEKTVTGLARPNNIDIGYGLMLGGKPVDIAVVTERLTSKLRVFALPGMEPIDNGGLPVFENQKLAAPMGIALYKRPSDNAMFAVVSRKQGPQDGTYLWQYLLEDDGSGQVIATKVREFGAWSGKKEIEAVAVDNEAGRIYYSDEGFGIRSYRADPEHPDAGAELALFATEGITRDHEGIAIVSDSNNGGWIIVSDQSAGELHLYSRNGGTPDTMEHHTLKRVVKTAAIETDGIEAAPKLNGTGFPKGLFVAMSDDRTFQYYSLEDIIGTQ</sequence>
<dbReference type="EMBL" id="CP001108">
    <property type="protein sequence ID" value="ACF45161.1"/>
    <property type="molecule type" value="Genomic_DNA"/>
</dbReference>
<dbReference type="eggNOG" id="COG4247">
    <property type="taxonomic scope" value="Bacteria"/>
</dbReference>
<evidence type="ECO:0000259" key="1">
    <source>
        <dbReference type="PROSITE" id="PS51662"/>
    </source>
</evidence>
<dbReference type="HOGENOM" id="CLU_044211_0_0_10"/>
<evidence type="ECO:0000313" key="2">
    <source>
        <dbReference type="EMBL" id="ACF45161.1"/>
    </source>
</evidence>
<proteinExistence type="predicted"/>
<dbReference type="STRING" id="290512.Paes_0101"/>
<dbReference type="RefSeq" id="WP_012504698.1">
    <property type="nucleotide sequence ID" value="NC_011059.1"/>
</dbReference>
<dbReference type="Pfam" id="PF02333">
    <property type="entry name" value="Phytase"/>
    <property type="match status" value="1"/>
</dbReference>